<gene>
    <name evidence="8" type="ORF">C8P69_106163</name>
</gene>
<evidence type="ECO:0000256" key="1">
    <source>
        <dbReference type="ARBA" id="ARBA00001936"/>
    </source>
</evidence>
<evidence type="ECO:0000256" key="2">
    <source>
        <dbReference type="ARBA" id="ARBA00001946"/>
    </source>
</evidence>
<organism evidence="8 9">
    <name type="scientific">Phreatobacter oligotrophus</name>
    <dbReference type="NCBI Taxonomy" id="1122261"/>
    <lineage>
        <taxon>Bacteria</taxon>
        <taxon>Pseudomonadati</taxon>
        <taxon>Pseudomonadota</taxon>
        <taxon>Alphaproteobacteria</taxon>
        <taxon>Hyphomicrobiales</taxon>
        <taxon>Phreatobacteraceae</taxon>
        <taxon>Phreatobacter</taxon>
    </lineage>
</organism>
<protein>
    <submittedName>
        <fullName evidence="8">8-oxo-dGTP pyrophosphatase MutT (NUDIX family)</fullName>
    </submittedName>
</protein>
<evidence type="ECO:0000256" key="5">
    <source>
        <dbReference type="ARBA" id="ARBA00022842"/>
    </source>
</evidence>
<evidence type="ECO:0000259" key="7">
    <source>
        <dbReference type="PROSITE" id="PS51462"/>
    </source>
</evidence>
<comment type="caution">
    <text evidence="8">The sequence shown here is derived from an EMBL/GenBank/DDBJ whole genome shotgun (WGS) entry which is preliminary data.</text>
</comment>
<keyword evidence="5" id="KW-0460">Magnesium</keyword>
<keyword evidence="9" id="KW-1185">Reference proteome</keyword>
<dbReference type="PANTHER" id="PTHR12992:SF11">
    <property type="entry name" value="MITOCHONDRIAL COENZYME A DIPHOSPHATASE NUDT8"/>
    <property type="match status" value="1"/>
</dbReference>
<keyword evidence="3" id="KW-0479">Metal-binding</keyword>
<dbReference type="GO" id="GO:0046872">
    <property type="term" value="F:metal ion binding"/>
    <property type="evidence" value="ECO:0007669"/>
    <property type="project" value="UniProtKB-KW"/>
</dbReference>
<dbReference type="GO" id="GO:0010945">
    <property type="term" value="F:coenzyme A diphosphatase activity"/>
    <property type="evidence" value="ECO:0007669"/>
    <property type="project" value="InterPro"/>
</dbReference>
<evidence type="ECO:0000256" key="6">
    <source>
        <dbReference type="ARBA" id="ARBA00023211"/>
    </source>
</evidence>
<comment type="cofactor">
    <cofactor evidence="1">
        <name>Mn(2+)</name>
        <dbReference type="ChEBI" id="CHEBI:29035"/>
    </cofactor>
</comment>
<dbReference type="CDD" id="cd03426">
    <property type="entry name" value="NUDIX_CoAse_Nudt7"/>
    <property type="match status" value="1"/>
</dbReference>
<feature type="domain" description="Nudix hydrolase" evidence="7">
    <location>
        <begin position="50"/>
        <end position="181"/>
    </location>
</feature>
<evidence type="ECO:0000313" key="9">
    <source>
        <dbReference type="Proteomes" id="UP000241808"/>
    </source>
</evidence>
<dbReference type="PROSITE" id="PS51462">
    <property type="entry name" value="NUDIX"/>
    <property type="match status" value="1"/>
</dbReference>
<comment type="cofactor">
    <cofactor evidence="2">
        <name>Mg(2+)</name>
        <dbReference type="ChEBI" id="CHEBI:18420"/>
    </cofactor>
</comment>
<dbReference type="PANTHER" id="PTHR12992">
    <property type="entry name" value="NUDIX HYDROLASE"/>
    <property type="match status" value="1"/>
</dbReference>
<dbReference type="Proteomes" id="UP000241808">
    <property type="component" value="Unassembled WGS sequence"/>
</dbReference>
<keyword evidence="6" id="KW-0464">Manganese</keyword>
<name>A0A2T4Z1D5_9HYPH</name>
<dbReference type="InterPro" id="IPR015797">
    <property type="entry name" value="NUDIX_hydrolase-like_dom_sf"/>
</dbReference>
<accession>A0A2T4Z1D5</accession>
<evidence type="ECO:0000256" key="4">
    <source>
        <dbReference type="ARBA" id="ARBA00022801"/>
    </source>
</evidence>
<dbReference type="Gene3D" id="3.90.79.10">
    <property type="entry name" value="Nucleoside Triphosphate Pyrophosphohydrolase"/>
    <property type="match status" value="1"/>
</dbReference>
<dbReference type="NCBIfam" id="NF007980">
    <property type="entry name" value="PRK10707.1"/>
    <property type="match status" value="1"/>
</dbReference>
<dbReference type="Pfam" id="PF00293">
    <property type="entry name" value="NUDIX"/>
    <property type="match status" value="1"/>
</dbReference>
<dbReference type="InterPro" id="IPR000086">
    <property type="entry name" value="NUDIX_hydrolase_dom"/>
</dbReference>
<proteinExistence type="predicted"/>
<dbReference type="AlphaFoldDB" id="A0A2T4Z1D5"/>
<evidence type="ECO:0000256" key="3">
    <source>
        <dbReference type="ARBA" id="ARBA00022723"/>
    </source>
</evidence>
<dbReference type="InterPro" id="IPR045121">
    <property type="entry name" value="CoAse"/>
</dbReference>
<reference evidence="8 9" key="1">
    <citation type="submission" date="2018-04" db="EMBL/GenBank/DDBJ databases">
        <title>Genomic Encyclopedia of Archaeal and Bacterial Type Strains, Phase II (KMG-II): from individual species to whole genera.</title>
        <authorList>
            <person name="Goeker M."/>
        </authorList>
    </citation>
    <scope>NUCLEOTIDE SEQUENCE [LARGE SCALE GENOMIC DNA]</scope>
    <source>
        <strain evidence="8 9">DSM 25521</strain>
    </source>
</reference>
<sequence length="219" mass="24352">MIADSPDAFRLAVTRRLSLDLPQMQQDLFGMGATSPLDEGDHTVNEGRPARPAAVLVPVVAREEPTMLLTQRSSDMPDHSGQIAFPGGKIETDDATPLDAALREAEEEIGLARAHVQPLGYLLPFLSRTGYFITPVVALVHPPFELELNPREVTDAFEVPLTFLMDPSNHQKQHREFNGQRRHFYAMPFGERYIWGITAGIIRNLWERLDEAAPADASA</sequence>
<dbReference type="SUPFAM" id="SSF55811">
    <property type="entry name" value="Nudix"/>
    <property type="match status" value="1"/>
</dbReference>
<keyword evidence="4" id="KW-0378">Hydrolase</keyword>
<dbReference type="EMBL" id="PZZL01000006">
    <property type="protein sequence ID" value="PTM53509.1"/>
    <property type="molecule type" value="Genomic_DNA"/>
</dbReference>
<evidence type="ECO:0000313" key="8">
    <source>
        <dbReference type="EMBL" id="PTM53509.1"/>
    </source>
</evidence>